<protein>
    <recommendedName>
        <fullName evidence="4">BTB domain-containing protein</fullName>
    </recommendedName>
</protein>
<proteinExistence type="predicted"/>
<organism evidence="2 3">
    <name type="scientific">Armillaria novae-zelandiae</name>
    <dbReference type="NCBI Taxonomy" id="153914"/>
    <lineage>
        <taxon>Eukaryota</taxon>
        <taxon>Fungi</taxon>
        <taxon>Dikarya</taxon>
        <taxon>Basidiomycota</taxon>
        <taxon>Agaricomycotina</taxon>
        <taxon>Agaricomycetes</taxon>
        <taxon>Agaricomycetidae</taxon>
        <taxon>Agaricales</taxon>
        <taxon>Marasmiineae</taxon>
        <taxon>Physalacriaceae</taxon>
        <taxon>Armillaria</taxon>
    </lineage>
</organism>
<dbReference type="Proteomes" id="UP001175227">
    <property type="component" value="Unassembled WGS sequence"/>
</dbReference>
<dbReference type="EMBL" id="JAUEPR010000006">
    <property type="protein sequence ID" value="KAK0483756.1"/>
    <property type="molecule type" value="Genomic_DNA"/>
</dbReference>
<feature type="region of interest" description="Disordered" evidence="1">
    <location>
        <begin position="64"/>
        <end position="85"/>
    </location>
</feature>
<comment type="caution">
    <text evidence="2">The sequence shown here is derived from an EMBL/GenBank/DDBJ whole genome shotgun (WGS) entry which is preliminary data.</text>
</comment>
<evidence type="ECO:0000256" key="1">
    <source>
        <dbReference type="SAM" id="MobiDB-lite"/>
    </source>
</evidence>
<evidence type="ECO:0008006" key="4">
    <source>
        <dbReference type="Google" id="ProtNLM"/>
    </source>
</evidence>
<gene>
    <name evidence="2" type="ORF">IW261DRAFT_978447</name>
</gene>
<keyword evidence="3" id="KW-1185">Reference proteome</keyword>
<sequence length="326" mass="36103">MAVVASTSSCLSVEKHTYHPSFSFPDADVVLSSSDGILYHVDAYTLRTTCGLFRTMFSIPQPQGKYAGGDEESKGLGPGSRPEPIPAYEPAATLTPLLLLLFGLPLHRPILGWSYDELERILTLAENWDAQGPISFIRGAISCPRFVETDPLRLYAIAAHFGWEEEMKLAAKFTLRIDMFNLSDEQEEVLARISSKDLLPLLRLRRKRTMTFRTLINDAGRFSAGNDDGYVCGRCGVSKLDNTAWREFREALTLEIDQRPLGDGVSGLPVGGIRSGEQVGIGCMSWAVAERCWAARCKKAGCSAANYDRLTTLKEIKNCVDELPWM</sequence>
<evidence type="ECO:0000313" key="3">
    <source>
        <dbReference type="Proteomes" id="UP001175227"/>
    </source>
</evidence>
<name>A0AA39PHB5_9AGAR</name>
<reference evidence="2" key="1">
    <citation type="submission" date="2023-06" db="EMBL/GenBank/DDBJ databases">
        <authorList>
            <consortium name="Lawrence Berkeley National Laboratory"/>
            <person name="Ahrendt S."/>
            <person name="Sahu N."/>
            <person name="Indic B."/>
            <person name="Wong-Bajracharya J."/>
            <person name="Merenyi Z."/>
            <person name="Ke H.-M."/>
            <person name="Monk M."/>
            <person name="Kocsube S."/>
            <person name="Drula E."/>
            <person name="Lipzen A."/>
            <person name="Balint B."/>
            <person name="Henrissat B."/>
            <person name="Andreopoulos B."/>
            <person name="Martin F.M."/>
            <person name="Harder C.B."/>
            <person name="Rigling D."/>
            <person name="Ford K.L."/>
            <person name="Foster G.D."/>
            <person name="Pangilinan J."/>
            <person name="Papanicolaou A."/>
            <person name="Barry K."/>
            <person name="LaButti K."/>
            <person name="Viragh M."/>
            <person name="Koriabine M."/>
            <person name="Yan M."/>
            <person name="Riley R."/>
            <person name="Champramary S."/>
            <person name="Plett K.L."/>
            <person name="Tsai I.J."/>
            <person name="Slot J."/>
            <person name="Sipos G."/>
            <person name="Plett J."/>
            <person name="Nagy L.G."/>
            <person name="Grigoriev I.V."/>
        </authorList>
    </citation>
    <scope>NUCLEOTIDE SEQUENCE</scope>
    <source>
        <strain evidence="2">ICMP 16352</strain>
    </source>
</reference>
<evidence type="ECO:0000313" key="2">
    <source>
        <dbReference type="EMBL" id="KAK0483756.1"/>
    </source>
</evidence>
<accession>A0AA39PHB5</accession>
<dbReference type="AlphaFoldDB" id="A0AA39PHB5"/>